<comment type="caution">
    <text evidence="1">The sequence shown here is derived from an EMBL/GenBank/DDBJ whole genome shotgun (WGS) entry which is preliminary data.</text>
</comment>
<organism evidence="1 2">
    <name type="scientific">Parabacteroides goldsteinii DSM 19448 = WAL 12034</name>
    <dbReference type="NCBI Taxonomy" id="927665"/>
    <lineage>
        <taxon>Bacteria</taxon>
        <taxon>Pseudomonadati</taxon>
        <taxon>Bacteroidota</taxon>
        <taxon>Bacteroidia</taxon>
        <taxon>Bacteroidales</taxon>
        <taxon>Tannerellaceae</taxon>
        <taxon>Parabacteroides</taxon>
    </lineage>
</organism>
<evidence type="ECO:0000313" key="1">
    <source>
        <dbReference type="EMBL" id="KKB59496.1"/>
    </source>
</evidence>
<dbReference type="Proteomes" id="UP000033047">
    <property type="component" value="Unassembled WGS sequence"/>
</dbReference>
<dbReference type="HOGENOM" id="CLU_3366319_0_0_10"/>
<dbReference type="STRING" id="927665.HMPREF1535_00580"/>
<dbReference type="EMBL" id="AQHV01000002">
    <property type="protein sequence ID" value="KKB59496.1"/>
    <property type="molecule type" value="Genomic_DNA"/>
</dbReference>
<sequence>MYLVLVSFRKQYENIFWLIVLRKLKNIFENCFIVL</sequence>
<proteinExistence type="predicted"/>
<gene>
    <name evidence="1" type="ORF">HMPREF1535_00580</name>
</gene>
<protein>
    <submittedName>
        <fullName evidence="1">Uncharacterized protein</fullName>
    </submittedName>
</protein>
<reference evidence="1 2" key="1">
    <citation type="submission" date="2013-04" db="EMBL/GenBank/DDBJ databases">
        <title>The Genome Sequence of Parabacteroides goldsteinii DSM 19448.</title>
        <authorList>
            <consortium name="The Broad Institute Genomics Platform"/>
            <person name="Earl A."/>
            <person name="Ward D."/>
            <person name="Feldgarden M."/>
            <person name="Gevers D."/>
            <person name="Martens E."/>
            <person name="Sakamoto M."/>
            <person name="Benno Y."/>
            <person name="Song Y."/>
            <person name="Liu C."/>
            <person name="Lee J."/>
            <person name="Bolanos M."/>
            <person name="Vaisanen M.L."/>
            <person name="Finegold S.M."/>
            <person name="Walker B."/>
            <person name="Young S."/>
            <person name="Zeng Q."/>
            <person name="Gargeya S."/>
            <person name="Fitzgerald M."/>
            <person name="Haas B."/>
            <person name="Abouelleil A."/>
            <person name="Allen A.W."/>
            <person name="Alvarado L."/>
            <person name="Arachchi H.M."/>
            <person name="Berlin A.M."/>
            <person name="Chapman S.B."/>
            <person name="Gainer-Dewar J."/>
            <person name="Goldberg J."/>
            <person name="Griggs A."/>
            <person name="Gujja S."/>
            <person name="Hansen M."/>
            <person name="Howarth C."/>
            <person name="Imamovic A."/>
            <person name="Ireland A."/>
            <person name="Larimer J."/>
            <person name="McCowan C."/>
            <person name="Murphy C."/>
            <person name="Pearson M."/>
            <person name="Poon T.W."/>
            <person name="Priest M."/>
            <person name="Roberts A."/>
            <person name="Saif S."/>
            <person name="Shea T."/>
            <person name="Sisk P."/>
            <person name="Sykes S."/>
            <person name="Wortman J."/>
            <person name="Nusbaum C."/>
            <person name="Birren B."/>
        </authorList>
    </citation>
    <scope>NUCLEOTIDE SEQUENCE [LARGE SCALE GENOMIC DNA]</scope>
    <source>
        <strain evidence="1 2">DSM 19448</strain>
    </source>
</reference>
<name>A0A0F5JNU8_9BACT</name>
<dbReference type="AlphaFoldDB" id="A0A0F5JNU8"/>
<evidence type="ECO:0000313" key="2">
    <source>
        <dbReference type="Proteomes" id="UP000033047"/>
    </source>
</evidence>
<accession>A0A0F5JNU8</accession>